<dbReference type="InterPro" id="IPR045242">
    <property type="entry name" value="Syntaxin"/>
</dbReference>
<dbReference type="SUPFAM" id="SSF47661">
    <property type="entry name" value="t-snare proteins"/>
    <property type="match status" value="1"/>
</dbReference>
<evidence type="ECO:0000256" key="3">
    <source>
        <dbReference type="SAM" id="Coils"/>
    </source>
</evidence>
<protein>
    <recommendedName>
        <fullName evidence="6">t-SNARE coiled-coil homology domain-containing protein</fullName>
    </recommendedName>
</protein>
<sequence>MSFNDLERGLSPVNPSLSAGDENTQIGYKQLAQKVAQKTYKITSSVTSIQRLVSYMGTVRDTPTSRDELHHLTETTRDLVKDVGNDIKHLGTYESSSPREARQRKLEQQKLSKDFQKVLEQFQAAQRLSAEKSREYVDRAKKLSVRNDVYEDDDVDGAPEEQPLINNSQQRLQLESLDNEIEFNENLIAERETEIREIEQGITELNEIFRDLGTIVNEQQSLLDNIESNVTSMAVNVRNAAEELGSAATYQKKARNKMCWLLVIFAVIGVVIVLLAIS</sequence>
<dbReference type="PROSITE" id="PS00914">
    <property type="entry name" value="SYNTAXIN"/>
    <property type="match status" value="1"/>
</dbReference>
<feature type="transmembrane region" description="Helical" evidence="5">
    <location>
        <begin position="259"/>
        <end position="277"/>
    </location>
</feature>
<keyword evidence="8" id="KW-1185">Reference proteome</keyword>
<evidence type="ECO:0000259" key="6">
    <source>
        <dbReference type="PROSITE" id="PS50192"/>
    </source>
</evidence>
<proteinExistence type="inferred from homology"/>
<dbReference type="EMBL" id="JASJQH010000442">
    <property type="protein sequence ID" value="KAK9764369.1"/>
    <property type="molecule type" value="Genomic_DNA"/>
</dbReference>
<dbReference type="InterPro" id="IPR006012">
    <property type="entry name" value="Syntaxin/epimorphin_CS"/>
</dbReference>
<name>A0ABR2WSB9_9FUNG</name>
<dbReference type="SMART" id="SM00397">
    <property type="entry name" value="t_SNARE"/>
    <property type="match status" value="1"/>
</dbReference>
<dbReference type="Gene3D" id="1.20.5.110">
    <property type="match status" value="1"/>
</dbReference>
<evidence type="ECO:0000256" key="2">
    <source>
        <dbReference type="RuleBase" id="RU003858"/>
    </source>
</evidence>
<dbReference type="CDD" id="cd15840">
    <property type="entry name" value="SNARE_Qa"/>
    <property type="match status" value="1"/>
</dbReference>
<comment type="caution">
    <text evidence="7">The sequence shown here is derived from an EMBL/GenBank/DDBJ whole genome shotgun (WGS) entry which is preliminary data.</text>
</comment>
<feature type="region of interest" description="Disordered" evidence="4">
    <location>
        <begin position="1"/>
        <end position="21"/>
    </location>
</feature>
<keyword evidence="3" id="KW-0175">Coiled coil</keyword>
<keyword evidence="5" id="KW-0472">Membrane</keyword>
<evidence type="ECO:0000256" key="4">
    <source>
        <dbReference type="SAM" id="MobiDB-lite"/>
    </source>
</evidence>
<dbReference type="InterPro" id="IPR010989">
    <property type="entry name" value="SNARE"/>
</dbReference>
<evidence type="ECO:0000256" key="1">
    <source>
        <dbReference type="ARBA" id="ARBA00009063"/>
    </source>
</evidence>
<keyword evidence="5" id="KW-0812">Transmembrane</keyword>
<evidence type="ECO:0000256" key="5">
    <source>
        <dbReference type="SAM" id="Phobius"/>
    </source>
</evidence>
<accession>A0ABR2WSB9</accession>
<organism evidence="7 8">
    <name type="scientific">Basidiobolus ranarum</name>
    <dbReference type="NCBI Taxonomy" id="34480"/>
    <lineage>
        <taxon>Eukaryota</taxon>
        <taxon>Fungi</taxon>
        <taxon>Fungi incertae sedis</taxon>
        <taxon>Zoopagomycota</taxon>
        <taxon>Entomophthoromycotina</taxon>
        <taxon>Basidiobolomycetes</taxon>
        <taxon>Basidiobolales</taxon>
        <taxon>Basidiobolaceae</taxon>
        <taxon>Basidiobolus</taxon>
    </lineage>
</organism>
<dbReference type="InterPro" id="IPR000727">
    <property type="entry name" value="T_SNARE_dom"/>
</dbReference>
<feature type="domain" description="T-SNARE coiled-coil homology" evidence="6">
    <location>
        <begin position="185"/>
        <end position="247"/>
    </location>
</feature>
<dbReference type="PROSITE" id="PS50192">
    <property type="entry name" value="T_SNARE"/>
    <property type="match status" value="1"/>
</dbReference>
<evidence type="ECO:0000313" key="8">
    <source>
        <dbReference type="Proteomes" id="UP001479436"/>
    </source>
</evidence>
<dbReference type="SMART" id="SM00503">
    <property type="entry name" value="SynN"/>
    <property type="match status" value="1"/>
</dbReference>
<keyword evidence="5" id="KW-1133">Transmembrane helix</keyword>
<reference evidence="7 8" key="1">
    <citation type="submission" date="2023-04" db="EMBL/GenBank/DDBJ databases">
        <title>Genome of Basidiobolus ranarum AG-B5.</title>
        <authorList>
            <person name="Stajich J.E."/>
            <person name="Carter-House D."/>
            <person name="Gryganskyi A."/>
        </authorList>
    </citation>
    <scope>NUCLEOTIDE SEQUENCE [LARGE SCALE GENOMIC DNA]</scope>
    <source>
        <strain evidence="7 8">AG-B5</strain>
    </source>
</reference>
<dbReference type="PANTHER" id="PTHR19957:SF38">
    <property type="entry name" value="LD27581P"/>
    <property type="match status" value="1"/>
</dbReference>
<comment type="similarity">
    <text evidence="1 2">Belongs to the syntaxin family.</text>
</comment>
<dbReference type="Pfam" id="PF05739">
    <property type="entry name" value="SNARE"/>
    <property type="match status" value="1"/>
</dbReference>
<feature type="coiled-coil region" evidence="3">
    <location>
        <begin position="167"/>
        <end position="208"/>
    </location>
</feature>
<gene>
    <name evidence="7" type="ORF">K7432_008176</name>
</gene>
<dbReference type="Proteomes" id="UP001479436">
    <property type="component" value="Unassembled WGS sequence"/>
</dbReference>
<dbReference type="InterPro" id="IPR006011">
    <property type="entry name" value="Syntaxin_N"/>
</dbReference>
<dbReference type="Gene3D" id="1.20.58.70">
    <property type="match status" value="1"/>
</dbReference>
<evidence type="ECO:0000313" key="7">
    <source>
        <dbReference type="EMBL" id="KAK9764369.1"/>
    </source>
</evidence>
<dbReference type="Pfam" id="PF14523">
    <property type="entry name" value="Syntaxin_2"/>
    <property type="match status" value="1"/>
</dbReference>
<dbReference type="PANTHER" id="PTHR19957">
    <property type="entry name" value="SYNTAXIN"/>
    <property type="match status" value="1"/>
</dbReference>